<dbReference type="Proteomes" id="UP000475249">
    <property type="component" value="Unassembled WGS sequence"/>
</dbReference>
<accession>A0A6L9EC94</accession>
<sequence length="380" mass="42671">MEKPKNILVLCSASYSLYNFRGDMIKSLLENNFKVYCAAPDFDDRTLKLVHELGGIPVPYNLERTGLNPLKDLGSIRQLKGILKEHKIDLLFPYTIKPVVYGSMAAKKHRIPVVSLITGLGFTFSQVSFKSKLLQKVTEFLYRRALRYNSAVVFQNKDDLQLFLDKNIVTANQTLEVVQGSGINLDRFAFRSNKKIKGEPVRFIIVGRLIREKGVGLFIEAGKELQKEFPKAEFHIVGAPPPNNSSAISLELLNTLNSEGVIVYHGESNQVDQLISRADIFVLPSFYREGVPRSALEALSTGMPIITTDQPGCRETVVPEENGFLIPPNEQEPLTKAMRYFLDNPEKIEAMSLASRKLAKEKFDVNLVNAQLIDIINSKI</sequence>
<feature type="domain" description="Glycosyl transferase family 1" evidence="1">
    <location>
        <begin position="188"/>
        <end position="357"/>
    </location>
</feature>
<comment type="caution">
    <text evidence="3">The sequence shown here is derived from an EMBL/GenBank/DDBJ whole genome shotgun (WGS) entry which is preliminary data.</text>
</comment>
<organism evidence="3 4">
    <name type="scientific">Poritiphilus flavus</name>
    <dbReference type="NCBI Taxonomy" id="2697053"/>
    <lineage>
        <taxon>Bacteria</taxon>
        <taxon>Pseudomonadati</taxon>
        <taxon>Bacteroidota</taxon>
        <taxon>Flavobacteriia</taxon>
        <taxon>Flavobacteriales</taxon>
        <taxon>Flavobacteriaceae</taxon>
        <taxon>Poritiphilus</taxon>
    </lineage>
</organism>
<evidence type="ECO:0000259" key="2">
    <source>
        <dbReference type="Pfam" id="PF13477"/>
    </source>
</evidence>
<proteinExistence type="predicted"/>
<name>A0A6L9EC94_9FLAO</name>
<dbReference type="PANTHER" id="PTHR12526">
    <property type="entry name" value="GLYCOSYLTRANSFERASE"/>
    <property type="match status" value="1"/>
</dbReference>
<dbReference type="RefSeq" id="WP_161435394.1">
    <property type="nucleotide sequence ID" value="NZ_WXYO01000004.1"/>
</dbReference>
<dbReference type="InterPro" id="IPR028098">
    <property type="entry name" value="Glyco_trans_4-like_N"/>
</dbReference>
<evidence type="ECO:0000313" key="4">
    <source>
        <dbReference type="Proteomes" id="UP000475249"/>
    </source>
</evidence>
<reference evidence="3 4" key="1">
    <citation type="submission" date="2020-01" db="EMBL/GenBank/DDBJ databases">
        <title>Bacteria diversity of Porities sp.</title>
        <authorList>
            <person name="Wang G."/>
        </authorList>
    </citation>
    <scope>NUCLEOTIDE SEQUENCE [LARGE SCALE GENOMIC DNA]</scope>
    <source>
        <strain evidence="3 4">R33</strain>
    </source>
</reference>
<dbReference type="Gene3D" id="3.40.50.2000">
    <property type="entry name" value="Glycogen Phosphorylase B"/>
    <property type="match status" value="2"/>
</dbReference>
<dbReference type="CDD" id="cd03808">
    <property type="entry name" value="GT4_CapM-like"/>
    <property type="match status" value="1"/>
</dbReference>
<dbReference type="PANTHER" id="PTHR12526:SF638">
    <property type="entry name" value="SPORE COAT PROTEIN SA"/>
    <property type="match status" value="1"/>
</dbReference>
<gene>
    <name evidence="3" type="ORF">GTQ38_10140</name>
</gene>
<dbReference type="Pfam" id="PF13477">
    <property type="entry name" value="Glyco_trans_4_2"/>
    <property type="match status" value="1"/>
</dbReference>
<keyword evidence="4" id="KW-1185">Reference proteome</keyword>
<dbReference type="EMBL" id="WXYO01000004">
    <property type="protein sequence ID" value="NAS12360.1"/>
    <property type="molecule type" value="Genomic_DNA"/>
</dbReference>
<dbReference type="SUPFAM" id="SSF53756">
    <property type="entry name" value="UDP-Glycosyltransferase/glycogen phosphorylase"/>
    <property type="match status" value="1"/>
</dbReference>
<protein>
    <submittedName>
        <fullName evidence="3">Glycosyltransferase</fullName>
    </submittedName>
</protein>
<evidence type="ECO:0000259" key="1">
    <source>
        <dbReference type="Pfam" id="PF00534"/>
    </source>
</evidence>
<dbReference type="InterPro" id="IPR001296">
    <property type="entry name" value="Glyco_trans_1"/>
</dbReference>
<dbReference type="AlphaFoldDB" id="A0A6L9EC94"/>
<dbReference type="GO" id="GO:0016757">
    <property type="term" value="F:glycosyltransferase activity"/>
    <property type="evidence" value="ECO:0007669"/>
    <property type="project" value="InterPro"/>
</dbReference>
<keyword evidence="3" id="KW-0808">Transferase</keyword>
<feature type="domain" description="Glycosyltransferase subfamily 4-like N-terminal" evidence="2">
    <location>
        <begin position="10"/>
        <end position="156"/>
    </location>
</feature>
<dbReference type="Pfam" id="PF00534">
    <property type="entry name" value="Glycos_transf_1"/>
    <property type="match status" value="1"/>
</dbReference>
<evidence type="ECO:0000313" key="3">
    <source>
        <dbReference type="EMBL" id="NAS12360.1"/>
    </source>
</evidence>